<dbReference type="GO" id="GO:0005886">
    <property type="term" value="C:plasma membrane"/>
    <property type="evidence" value="ECO:0007669"/>
    <property type="project" value="UniProtKB-SubCell"/>
</dbReference>
<accession>M0ER34</accession>
<feature type="transmembrane region" description="Helical" evidence="6">
    <location>
        <begin position="430"/>
        <end position="449"/>
    </location>
</feature>
<evidence type="ECO:0000313" key="8">
    <source>
        <dbReference type="EMBL" id="ELZ48894.1"/>
    </source>
</evidence>
<reference evidence="8 9" key="1">
    <citation type="journal article" date="2014" name="PLoS Genet.">
        <title>Phylogenetically driven sequencing of extremely halophilic archaea reveals strategies for static and dynamic osmo-response.</title>
        <authorList>
            <person name="Becker E.A."/>
            <person name="Seitzer P.M."/>
            <person name="Tritt A."/>
            <person name="Larsen D."/>
            <person name="Krusor M."/>
            <person name="Yao A.I."/>
            <person name="Wu D."/>
            <person name="Madern D."/>
            <person name="Eisen J.A."/>
            <person name="Darling A.E."/>
            <person name="Facciotti M.T."/>
        </authorList>
    </citation>
    <scope>NUCLEOTIDE SEQUENCE [LARGE SCALE GENOMIC DNA]</scope>
    <source>
        <strain evidence="8 9">DSM 10284</strain>
    </source>
</reference>
<feature type="transmembrane region" description="Helical" evidence="6">
    <location>
        <begin position="356"/>
        <end position="381"/>
    </location>
</feature>
<gene>
    <name evidence="8" type="ORF">C464_05770</name>
</gene>
<feature type="transmembrane region" description="Helical" evidence="6">
    <location>
        <begin position="117"/>
        <end position="136"/>
    </location>
</feature>
<feature type="domain" description="Na+/H+ antiporter NhaC-like C-terminal" evidence="7">
    <location>
        <begin position="166"/>
        <end position="497"/>
    </location>
</feature>
<keyword evidence="3 6" id="KW-0812">Transmembrane</keyword>
<feature type="transmembrane region" description="Helical" evidence="6">
    <location>
        <begin position="6"/>
        <end position="28"/>
    </location>
</feature>
<dbReference type="PANTHER" id="PTHR43478">
    <property type="entry name" value="NA+/H+ ANTIPORTER-RELATED"/>
    <property type="match status" value="1"/>
</dbReference>
<feature type="transmembrane region" description="Helical" evidence="6">
    <location>
        <begin position="78"/>
        <end position="96"/>
    </location>
</feature>
<comment type="subcellular location">
    <subcellularLocation>
        <location evidence="1">Cell membrane</location>
        <topology evidence="1">Multi-pass membrane protein</topology>
    </subcellularLocation>
</comment>
<dbReference type="AlphaFoldDB" id="M0ER34"/>
<evidence type="ECO:0000259" key="7">
    <source>
        <dbReference type="Pfam" id="PF03553"/>
    </source>
</evidence>
<dbReference type="PANTHER" id="PTHR43478:SF1">
    <property type="entry name" value="NA+_H+ ANTIPORTER NHAC-LIKE C-TERMINAL DOMAIN-CONTAINING PROTEIN"/>
    <property type="match status" value="1"/>
</dbReference>
<keyword evidence="5 6" id="KW-0472">Membrane</keyword>
<dbReference type="STRING" id="1227466.C464_05770"/>
<dbReference type="Proteomes" id="UP000011509">
    <property type="component" value="Unassembled WGS sequence"/>
</dbReference>
<feature type="transmembrane region" description="Helical" evidence="6">
    <location>
        <begin position="273"/>
        <end position="294"/>
    </location>
</feature>
<feature type="transmembrane region" description="Helical" evidence="6">
    <location>
        <begin position="568"/>
        <end position="590"/>
    </location>
</feature>
<feature type="transmembrane region" description="Helical" evidence="6">
    <location>
        <begin position="314"/>
        <end position="335"/>
    </location>
</feature>
<evidence type="ECO:0000256" key="5">
    <source>
        <dbReference type="ARBA" id="ARBA00023136"/>
    </source>
</evidence>
<keyword evidence="4 6" id="KW-1133">Transmembrane helix</keyword>
<sequence length="592" mass="63144">MDQYSILSVTTTTYGLLALAPPLLAIVLAMTTRQVLVSLFAGVWIGAMIVAGWNPIAATSLTMDWLVEVFRTPFNTKFIILIMFMGAGAAFIHRSGGILALEQWIGDRVDSARESQILTWLIGVFIFFSSYTSTIVTGNATRDLAQENRSSREMHAYALDSTTSPVATFGPVSSWIGYQVSMIIAGFEAATVTASELGMTPFGLFLQSIPWNIYCFMAFFMVGFIAITQRFFGPMLDAEWRARSTGRTIREDATPLSDVSQDVGEPSDTNPTLVNFFGPILVLLVVSLVSMWWLGGGHNPGVSISKAFQETDVALGLLYGSFAFMMSGFIGALGYRTMDLETASDTIIQGFKTMNIAIAIIVLAWSIGLAAEEVGTAQVIVDAMVGSGVPGSFLPVIIFLAAMFVAFTTGTSWGTMAILTPLAIPLGYELVGPSILPVLVGVLFGGAIYGDHSSPISDTTVMSSIFSGSDHIDHVNTQIPFAGTAAVVTVFVLILYGLGLQTAYIALPLALVLTTVLVFALNKFDARRKGLPEVMPSADAIESGEVDVDAIERGEVDGNNGSHDHFTLVPVLAVVIVAAYLALVFAFAAVGT</sequence>
<evidence type="ECO:0000256" key="6">
    <source>
        <dbReference type="SAM" id="Phobius"/>
    </source>
</evidence>
<comment type="caution">
    <text evidence="8">The sequence shown here is derived from an EMBL/GenBank/DDBJ whole genome shotgun (WGS) entry which is preliminary data.</text>
</comment>
<dbReference type="EMBL" id="AOJL01000026">
    <property type="protein sequence ID" value="ELZ48894.1"/>
    <property type="molecule type" value="Genomic_DNA"/>
</dbReference>
<protein>
    <submittedName>
        <fullName evidence="8">Antiporter (Na /H antiporter)</fullName>
    </submittedName>
</protein>
<dbReference type="InterPro" id="IPR018461">
    <property type="entry name" value="Na/H_Antiport_NhaC-like_C"/>
</dbReference>
<feature type="transmembrane region" description="Helical" evidence="6">
    <location>
        <begin position="479"/>
        <end position="496"/>
    </location>
</feature>
<organism evidence="8 9">
    <name type="scientific">Halorubrum coriense DSM 10284</name>
    <dbReference type="NCBI Taxonomy" id="1227466"/>
    <lineage>
        <taxon>Archaea</taxon>
        <taxon>Methanobacteriati</taxon>
        <taxon>Methanobacteriota</taxon>
        <taxon>Stenosarchaea group</taxon>
        <taxon>Halobacteria</taxon>
        <taxon>Halobacteriales</taxon>
        <taxon>Haloferacaceae</taxon>
        <taxon>Halorubrum</taxon>
    </lineage>
</organism>
<evidence type="ECO:0000256" key="2">
    <source>
        <dbReference type="ARBA" id="ARBA00022475"/>
    </source>
</evidence>
<keyword evidence="2" id="KW-1003">Cell membrane</keyword>
<name>M0ER34_9EURY</name>
<feature type="transmembrane region" description="Helical" evidence="6">
    <location>
        <begin position="393"/>
        <end position="418"/>
    </location>
</feature>
<dbReference type="Pfam" id="PF03553">
    <property type="entry name" value="Na_H_antiporter"/>
    <property type="match status" value="1"/>
</dbReference>
<evidence type="ECO:0000313" key="9">
    <source>
        <dbReference type="Proteomes" id="UP000011509"/>
    </source>
</evidence>
<feature type="transmembrane region" description="Helical" evidence="6">
    <location>
        <begin position="211"/>
        <end position="233"/>
    </location>
</feature>
<evidence type="ECO:0000256" key="3">
    <source>
        <dbReference type="ARBA" id="ARBA00022692"/>
    </source>
</evidence>
<proteinExistence type="predicted"/>
<evidence type="ECO:0000256" key="4">
    <source>
        <dbReference type="ARBA" id="ARBA00022989"/>
    </source>
</evidence>
<feature type="transmembrane region" description="Helical" evidence="6">
    <location>
        <begin position="503"/>
        <end position="521"/>
    </location>
</feature>
<keyword evidence="9" id="KW-1185">Reference proteome</keyword>
<feature type="transmembrane region" description="Helical" evidence="6">
    <location>
        <begin position="35"/>
        <end position="58"/>
    </location>
</feature>
<evidence type="ECO:0000256" key="1">
    <source>
        <dbReference type="ARBA" id="ARBA00004651"/>
    </source>
</evidence>
<dbReference type="PATRIC" id="fig|1227466.3.peg.1163"/>